<evidence type="ECO:0000256" key="6">
    <source>
        <dbReference type="ARBA" id="ARBA00023136"/>
    </source>
</evidence>
<dbReference type="AlphaFoldDB" id="A0A3R7LU34"/>
<evidence type="ECO:0000256" key="5">
    <source>
        <dbReference type="ARBA" id="ARBA00022989"/>
    </source>
</evidence>
<evidence type="ECO:0000256" key="4">
    <source>
        <dbReference type="ARBA" id="ARBA00022968"/>
    </source>
</evidence>
<gene>
    <name evidence="8" type="ORF">C7M84_019153</name>
</gene>
<dbReference type="Proteomes" id="UP000283509">
    <property type="component" value="Unassembled WGS sequence"/>
</dbReference>
<keyword evidence="4" id="KW-0735">Signal-anchor</keyword>
<keyword evidence="8" id="KW-0808">Transferase</keyword>
<keyword evidence="8" id="KW-0328">Glycosyltransferase</keyword>
<dbReference type="OrthoDB" id="414175at2759"/>
<protein>
    <submittedName>
        <fullName evidence="8">Glycoprotein-N-acetylgalactosamine 3-beta-galactosyltransferase 1</fullName>
    </submittedName>
</protein>
<dbReference type="EMBL" id="QCYY01003512">
    <property type="protein sequence ID" value="ROT62970.1"/>
    <property type="molecule type" value="Genomic_DNA"/>
</dbReference>
<comment type="caution">
    <text evidence="8">The sequence shown here is derived from an EMBL/GenBank/DDBJ whole genome shotgun (WGS) entry which is preliminary data.</text>
</comment>
<keyword evidence="5" id="KW-1133">Transmembrane helix</keyword>
<reference evidence="8 9" key="2">
    <citation type="submission" date="2019-01" db="EMBL/GenBank/DDBJ databases">
        <title>The decoding of complex shrimp genome reveals the adaptation for benthos swimmer, frequently molting mechanism and breeding impact on genome.</title>
        <authorList>
            <person name="Sun Y."/>
            <person name="Gao Y."/>
            <person name="Yu Y."/>
        </authorList>
    </citation>
    <scope>NUCLEOTIDE SEQUENCE [LARGE SCALE GENOMIC DNA]</scope>
    <source>
        <tissue evidence="8">Muscle</tissue>
    </source>
</reference>
<evidence type="ECO:0000256" key="1">
    <source>
        <dbReference type="ARBA" id="ARBA00004606"/>
    </source>
</evidence>
<evidence type="ECO:0000256" key="2">
    <source>
        <dbReference type="ARBA" id="ARBA00006462"/>
    </source>
</evidence>
<comment type="similarity">
    <text evidence="2">Belongs to the glycosyltransferase 31 family. Beta3-Gal-T subfamily.</text>
</comment>
<keyword evidence="6" id="KW-0472">Membrane</keyword>
<keyword evidence="9" id="KW-1185">Reference proteome</keyword>
<evidence type="ECO:0000256" key="3">
    <source>
        <dbReference type="ARBA" id="ARBA00022692"/>
    </source>
</evidence>
<dbReference type="STRING" id="6689.A0A3R7LU34"/>
<feature type="region of interest" description="Disordered" evidence="7">
    <location>
        <begin position="178"/>
        <end position="204"/>
    </location>
</feature>
<keyword evidence="3" id="KW-0812">Transmembrane</keyword>
<evidence type="ECO:0000313" key="8">
    <source>
        <dbReference type="EMBL" id="ROT62970.1"/>
    </source>
</evidence>
<dbReference type="GO" id="GO:0016020">
    <property type="term" value="C:membrane"/>
    <property type="evidence" value="ECO:0007669"/>
    <property type="project" value="UniProtKB-SubCell"/>
</dbReference>
<name>A0A3R7LU34_PENVA</name>
<evidence type="ECO:0000256" key="7">
    <source>
        <dbReference type="SAM" id="MobiDB-lite"/>
    </source>
</evidence>
<dbReference type="PANTHER" id="PTHR23033:SF14">
    <property type="entry name" value="GLYCOPROTEIN-N-ACETYLGALACTOSAMINE 3-BETA-GALACTOSYLTRANSFERASE 1-RELATED"/>
    <property type="match status" value="1"/>
</dbReference>
<evidence type="ECO:0000313" key="9">
    <source>
        <dbReference type="Proteomes" id="UP000283509"/>
    </source>
</evidence>
<dbReference type="PANTHER" id="PTHR23033">
    <property type="entry name" value="BETA1,3-GALACTOSYLTRANSFERASE"/>
    <property type="match status" value="1"/>
</dbReference>
<accession>A0A3R7LU34</accession>
<comment type="subcellular location">
    <subcellularLocation>
        <location evidence="1">Membrane</location>
        <topology evidence="1">Single-pass type II membrane protein</topology>
    </subcellularLocation>
</comment>
<organism evidence="8 9">
    <name type="scientific">Penaeus vannamei</name>
    <name type="common">Whiteleg shrimp</name>
    <name type="synonym">Litopenaeus vannamei</name>
    <dbReference type="NCBI Taxonomy" id="6689"/>
    <lineage>
        <taxon>Eukaryota</taxon>
        <taxon>Metazoa</taxon>
        <taxon>Ecdysozoa</taxon>
        <taxon>Arthropoda</taxon>
        <taxon>Crustacea</taxon>
        <taxon>Multicrustacea</taxon>
        <taxon>Malacostraca</taxon>
        <taxon>Eumalacostraca</taxon>
        <taxon>Eucarida</taxon>
        <taxon>Decapoda</taxon>
        <taxon>Dendrobranchiata</taxon>
        <taxon>Penaeoidea</taxon>
        <taxon>Penaeidae</taxon>
        <taxon>Penaeus</taxon>
    </lineage>
</organism>
<dbReference type="InterPro" id="IPR026050">
    <property type="entry name" value="C1GALT1/C1GALT1_chp1"/>
</dbReference>
<proteinExistence type="inferred from homology"/>
<sequence length="204" mass="23176">MRIRTPVSTIHIRDTGAGHVMGREAVRRFVELAIPNHTICKPERSKGEDVGMGNCLQKVGIKMGDTRDHIGQGRFWQRHPAKVLSRPLDRTRHSYYPISQVRIILSPGSYYPISQGNRPHPCCSDSLISFHKLSIEELYLMDYLIYKIRVFGHIPALPLKPALPPDLSVVPEETIQKYKKYDHQSQSPAVTESTTETTESETTE</sequence>
<reference evidence="8 9" key="1">
    <citation type="submission" date="2018-04" db="EMBL/GenBank/DDBJ databases">
        <authorList>
            <person name="Zhang X."/>
            <person name="Yuan J."/>
            <person name="Li F."/>
            <person name="Xiang J."/>
        </authorList>
    </citation>
    <scope>NUCLEOTIDE SEQUENCE [LARGE SCALE GENOMIC DNA]</scope>
    <source>
        <tissue evidence="8">Muscle</tissue>
    </source>
</reference>
<dbReference type="GO" id="GO:0016263">
    <property type="term" value="F:glycoprotein-N-acetylgalactosamine 3-beta-galactosyltransferase activity"/>
    <property type="evidence" value="ECO:0007669"/>
    <property type="project" value="TreeGrafter"/>
</dbReference>